<dbReference type="HAMAP" id="MF_00134_B">
    <property type="entry name" value="IGPS_B"/>
    <property type="match status" value="1"/>
</dbReference>
<evidence type="ECO:0000313" key="11">
    <source>
        <dbReference type="Proteomes" id="UP000005336"/>
    </source>
</evidence>
<dbReference type="SUPFAM" id="SSF51366">
    <property type="entry name" value="Ribulose-phoshate binding barrel"/>
    <property type="match status" value="1"/>
</dbReference>
<dbReference type="InterPro" id="IPR011060">
    <property type="entry name" value="RibuloseP-bd_barrel"/>
</dbReference>
<keyword evidence="7 8" id="KW-0456">Lyase</keyword>
<evidence type="ECO:0000259" key="9">
    <source>
        <dbReference type="Pfam" id="PF00218"/>
    </source>
</evidence>
<gene>
    <name evidence="8 10" type="primary">trpC</name>
    <name evidence="10" type="ORF">HMPREF9370_0806</name>
</gene>
<dbReference type="InterPro" id="IPR013785">
    <property type="entry name" value="Aldolase_TIM"/>
</dbReference>
<dbReference type="PANTHER" id="PTHR22854:SF2">
    <property type="entry name" value="INDOLE-3-GLYCEROL-PHOSPHATE SYNTHASE"/>
    <property type="match status" value="1"/>
</dbReference>
<comment type="catalytic activity">
    <reaction evidence="1 8">
        <text>1-(2-carboxyphenylamino)-1-deoxy-D-ribulose 5-phosphate + H(+) = (1S,2R)-1-C-(indol-3-yl)glycerol 3-phosphate + CO2 + H2O</text>
        <dbReference type="Rhea" id="RHEA:23476"/>
        <dbReference type="ChEBI" id="CHEBI:15377"/>
        <dbReference type="ChEBI" id="CHEBI:15378"/>
        <dbReference type="ChEBI" id="CHEBI:16526"/>
        <dbReference type="ChEBI" id="CHEBI:58613"/>
        <dbReference type="ChEBI" id="CHEBI:58866"/>
        <dbReference type="EC" id="4.1.1.48"/>
    </reaction>
</comment>
<evidence type="ECO:0000256" key="4">
    <source>
        <dbReference type="ARBA" id="ARBA00022793"/>
    </source>
</evidence>
<keyword evidence="11" id="KW-1185">Reference proteome</keyword>
<dbReference type="Gene3D" id="3.20.20.70">
    <property type="entry name" value="Aldolase class I"/>
    <property type="match status" value="1"/>
</dbReference>
<dbReference type="RefSeq" id="WP_009115949.1">
    <property type="nucleotide sequence ID" value="NZ_JH165159.1"/>
</dbReference>
<protein>
    <recommendedName>
        <fullName evidence="8">Indole-3-glycerol phosphate synthase</fullName>
        <shortName evidence="8">IGPS</shortName>
        <ecNumber evidence="8">4.1.1.48</ecNumber>
    </recommendedName>
</protein>
<dbReference type="NCBIfam" id="NF001377">
    <property type="entry name" value="PRK00278.2-4"/>
    <property type="match status" value="1"/>
</dbReference>
<accession>G4CNZ7</accession>
<organism evidence="10 11">
    <name type="scientific">Neisseria wadsworthii 9715</name>
    <dbReference type="NCBI Taxonomy" id="1030841"/>
    <lineage>
        <taxon>Bacteria</taxon>
        <taxon>Pseudomonadati</taxon>
        <taxon>Pseudomonadota</taxon>
        <taxon>Betaproteobacteria</taxon>
        <taxon>Neisseriales</taxon>
        <taxon>Neisseriaceae</taxon>
        <taxon>Neisseria</taxon>
    </lineage>
</organism>
<dbReference type="UniPathway" id="UPA00035">
    <property type="reaction ID" value="UER00043"/>
</dbReference>
<dbReference type="PATRIC" id="fig|1030841.3.peg.790"/>
<evidence type="ECO:0000256" key="2">
    <source>
        <dbReference type="ARBA" id="ARBA00004696"/>
    </source>
</evidence>
<evidence type="ECO:0000256" key="7">
    <source>
        <dbReference type="ARBA" id="ARBA00023239"/>
    </source>
</evidence>
<proteinExistence type="inferred from homology"/>
<evidence type="ECO:0000256" key="8">
    <source>
        <dbReference type="HAMAP-Rule" id="MF_00134"/>
    </source>
</evidence>
<dbReference type="AlphaFoldDB" id="G4CNZ7"/>
<evidence type="ECO:0000256" key="6">
    <source>
        <dbReference type="ARBA" id="ARBA00023141"/>
    </source>
</evidence>
<dbReference type="InterPro" id="IPR045186">
    <property type="entry name" value="Indole-3-glycerol_P_synth"/>
</dbReference>
<dbReference type="FunFam" id="3.20.20.70:FF:000024">
    <property type="entry name" value="Indole-3-glycerol phosphate synthase"/>
    <property type="match status" value="1"/>
</dbReference>
<sequence>MNDILQKILATKVEEVAAAKAAISLEDIRRQAEHAEPVRNFTEAICAKHAQGLPAIIAEIKKVSPSKGLIRPDFNPAAHAQDYERAGAACLSVLTDEQYFQGSPEYMKQARAAVSLPVLRKDFIVDEYQIYQARAWGADAILLIAAALSSEELEHFEQTAHSLGMSVLLELHDPSELEKCRRLTTPLRGVNNRNLRTFEVNIQQTIDLLPQLRGHIVIAESGIRGKEDIDFMRRYGVHTFLIGETFMRSDDIEAEVRNLFCVQPSDHETED</sequence>
<dbReference type="Pfam" id="PF00218">
    <property type="entry name" value="IGPS"/>
    <property type="match status" value="1"/>
</dbReference>
<dbReference type="PANTHER" id="PTHR22854">
    <property type="entry name" value="TRYPTOPHAN BIOSYNTHESIS PROTEIN"/>
    <property type="match status" value="1"/>
</dbReference>
<dbReference type="Proteomes" id="UP000005336">
    <property type="component" value="Unassembled WGS sequence"/>
</dbReference>
<feature type="domain" description="Indole-3-glycerol phosphate synthase" evidence="9">
    <location>
        <begin position="5"/>
        <end position="259"/>
    </location>
</feature>
<dbReference type="GO" id="GO:0000162">
    <property type="term" value="P:L-tryptophan biosynthetic process"/>
    <property type="evidence" value="ECO:0007669"/>
    <property type="project" value="UniProtKB-UniRule"/>
</dbReference>
<dbReference type="CDD" id="cd00331">
    <property type="entry name" value="IGPS"/>
    <property type="match status" value="1"/>
</dbReference>
<dbReference type="OrthoDB" id="9804217at2"/>
<comment type="similarity">
    <text evidence="8">Belongs to the TrpC family.</text>
</comment>
<evidence type="ECO:0000313" key="10">
    <source>
        <dbReference type="EMBL" id="EGZ48947.1"/>
    </source>
</evidence>
<dbReference type="GO" id="GO:0004640">
    <property type="term" value="F:phosphoribosylanthranilate isomerase activity"/>
    <property type="evidence" value="ECO:0007669"/>
    <property type="project" value="TreeGrafter"/>
</dbReference>
<reference evidence="10 11" key="1">
    <citation type="submission" date="2011-06" db="EMBL/GenBank/DDBJ databases">
        <authorList>
            <person name="Muzny D."/>
            <person name="Qin X."/>
            <person name="Deng J."/>
            <person name="Jiang H."/>
            <person name="Liu Y."/>
            <person name="Qu J."/>
            <person name="Song X.-Z."/>
            <person name="Zhang L."/>
            <person name="Thornton R."/>
            <person name="Coyle M."/>
            <person name="Francisco L."/>
            <person name="Jackson L."/>
            <person name="Javaid M."/>
            <person name="Korchina V."/>
            <person name="Kovar C."/>
            <person name="Mata R."/>
            <person name="Mathew T."/>
            <person name="Ngo R."/>
            <person name="Nguyen L."/>
            <person name="Nguyen N."/>
            <person name="Okwuonu G."/>
            <person name="Ongeri F."/>
            <person name="Pham C."/>
            <person name="Simmons D."/>
            <person name="Wilczek-Boney K."/>
            <person name="Hale W."/>
            <person name="Jakkamsetti A."/>
            <person name="Pham P."/>
            <person name="Ruth R."/>
            <person name="San Lucas F."/>
            <person name="Warren J."/>
            <person name="Zhang J."/>
            <person name="Zhao Z."/>
            <person name="Zhou C."/>
            <person name="Zhu D."/>
            <person name="Lee S."/>
            <person name="Bess C."/>
            <person name="Blankenburg K."/>
            <person name="Forbes L."/>
            <person name="Fu Q."/>
            <person name="Gubbala S."/>
            <person name="Hirani K."/>
            <person name="Jayaseelan J.C."/>
            <person name="Lara F."/>
            <person name="Munidasa M."/>
            <person name="Palculict T."/>
            <person name="Patil S."/>
            <person name="Pu L.-L."/>
            <person name="Saada N."/>
            <person name="Tang L."/>
            <person name="Weissenberger G."/>
            <person name="Zhu Y."/>
            <person name="Hemphill L."/>
            <person name="Shang Y."/>
            <person name="Youmans B."/>
            <person name="Ayvaz T."/>
            <person name="Ross M."/>
            <person name="Santibanez J."/>
            <person name="Aqrawi P."/>
            <person name="Gross S."/>
            <person name="Joshi V."/>
            <person name="Fowler G."/>
            <person name="Nazareth L."/>
            <person name="Reid J."/>
            <person name="Worley K."/>
            <person name="Petrosino J."/>
            <person name="Highlander S."/>
            <person name="Gibbs R."/>
        </authorList>
    </citation>
    <scope>NUCLEOTIDE SEQUENCE [LARGE SCALE GENOMIC DNA]</scope>
    <source>
        <strain evidence="10 11">9715</strain>
    </source>
</reference>
<dbReference type="NCBIfam" id="NF001370">
    <property type="entry name" value="PRK00278.1-2"/>
    <property type="match status" value="1"/>
</dbReference>
<dbReference type="InterPro" id="IPR013798">
    <property type="entry name" value="Indole-3-glycerol_P_synth_dom"/>
</dbReference>
<keyword evidence="5 8" id="KW-0822">Tryptophan biosynthesis</keyword>
<name>G4CNZ7_9NEIS</name>
<evidence type="ECO:0000256" key="3">
    <source>
        <dbReference type="ARBA" id="ARBA00022605"/>
    </source>
</evidence>
<dbReference type="EMBL" id="AGAZ01000032">
    <property type="protein sequence ID" value="EGZ48947.1"/>
    <property type="molecule type" value="Genomic_DNA"/>
</dbReference>
<keyword evidence="3 8" id="KW-0028">Amino-acid biosynthesis</keyword>
<evidence type="ECO:0000256" key="1">
    <source>
        <dbReference type="ARBA" id="ARBA00001633"/>
    </source>
</evidence>
<dbReference type="EC" id="4.1.1.48" evidence="8"/>
<comment type="pathway">
    <text evidence="2 8">Amino-acid biosynthesis; L-tryptophan biosynthesis; L-tryptophan from chorismate: step 4/5.</text>
</comment>
<evidence type="ECO:0000256" key="5">
    <source>
        <dbReference type="ARBA" id="ARBA00022822"/>
    </source>
</evidence>
<dbReference type="NCBIfam" id="NF001373">
    <property type="entry name" value="PRK00278.1-6"/>
    <property type="match status" value="1"/>
</dbReference>
<comment type="caution">
    <text evidence="10">The sequence shown here is derived from an EMBL/GenBank/DDBJ whole genome shotgun (WGS) entry which is preliminary data.</text>
</comment>
<dbReference type="HOGENOM" id="CLU_034247_2_0_4"/>
<keyword evidence="6 8" id="KW-0057">Aromatic amino acid biosynthesis</keyword>
<keyword evidence="4 8" id="KW-0210">Decarboxylase</keyword>
<dbReference type="STRING" id="1030841.HMPREF9370_0806"/>
<dbReference type="GO" id="GO:0004425">
    <property type="term" value="F:indole-3-glycerol-phosphate synthase activity"/>
    <property type="evidence" value="ECO:0007669"/>
    <property type="project" value="UniProtKB-UniRule"/>
</dbReference>